<name>I4VPS2_9GAMM</name>
<dbReference type="eggNOG" id="ENOG5031W6X">
    <property type="taxonomic scope" value="Bacteria"/>
</dbReference>
<reference evidence="1 2" key="1">
    <citation type="journal article" date="2012" name="J. Bacteriol.">
        <title>Genome sequences for six rhodanobacter strains, isolated from soils and the terrestrial subsurface, with variable denitrification capabilities.</title>
        <authorList>
            <person name="Kostka J.E."/>
            <person name="Green S.J."/>
            <person name="Rishishwar L."/>
            <person name="Prakash O."/>
            <person name="Katz L.S."/>
            <person name="Marino-Ramirez L."/>
            <person name="Jordan I.K."/>
            <person name="Munk C."/>
            <person name="Ivanova N."/>
            <person name="Mikhailova N."/>
            <person name="Watson D.B."/>
            <person name="Brown S.D."/>
            <person name="Palumbo A.V."/>
            <person name="Brooks S.C."/>
        </authorList>
    </citation>
    <scope>NUCLEOTIDE SEQUENCE [LARGE SCALE GENOMIC DNA]</scope>
    <source>
        <strain evidence="1 2">B39</strain>
    </source>
</reference>
<evidence type="ECO:0000313" key="2">
    <source>
        <dbReference type="Proteomes" id="UP000003226"/>
    </source>
</evidence>
<dbReference type="AlphaFoldDB" id="I4VPS2"/>
<gene>
    <name evidence="1" type="ORF">UU7_16832</name>
</gene>
<keyword evidence="2" id="KW-1185">Reference proteome</keyword>
<comment type="caution">
    <text evidence="1">The sequence shown here is derived from an EMBL/GenBank/DDBJ whole genome shotgun (WGS) entry which is preliminary data.</text>
</comment>
<accession>I4VPS2</accession>
<evidence type="ECO:0000313" key="1">
    <source>
        <dbReference type="EMBL" id="EIL89213.1"/>
    </source>
</evidence>
<protein>
    <submittedName>
        <fullName evidence="1">Uncharacterized protein</fullName>
    </submittedName>
</protein>
<dbReference type="Proteomes" id="UP000003226">
    <property type="component" value="Unassembled WGS sequence"/>
</dbReference>
<proteinExistence type="predicted"/>
<dbReference type="EMBL" id="AJXT01000068">
    <property type="protein sequence ID" value="EIL89213.1"/>
    <property type="molecule type" value="Genomic_DNA"/>
</dbReference>
<sequence>MEVDELLLGADPSEDFGRMLLATKFDDWRYEKEYRVFIDLTQHQSEGGLYFCSFDEHLKLNSVVLGARCEIPIGQVRELVSNYPYKVPVIRARMAFTKFAVTENRLHREKA</sequence>
<organism evidence="1 2">
    <name type="scientific">Rhodanobacter spathiphylli B39</name>
    <dbReference type="NCBI Taxonomy" id="1163407"/>
    <lineage>
        <taxon>Bacteria</taxon>
        <taxon>Pseudomonadati</taxon>
        <taxon>Pseudomonadota</taxon>
        <taxon>Gammaproteobacteria</taxon>
        <taxon>Lysobacterales</taxon>
        <taxon>Rhodanobacteraceae</taxon>
        <taxon>Rhodanobacter</taxon>
    </lineage>
</organism>